<feature type="region of interest" description="Disordered" evidence="1">
    <location>
        <begin position="26"/>
        <end position="99"/>
    </location>
</feature>
<feature type="compositionally biased region" description="Low complexity" evidence="1">
    <location>
        <begin position="45"/>
        <end position="58"/>
    </location>
</feature>
<protein>
    <submittedName>
        <fullName evidence="3">Uncharacterized protein</fullName>
    </submittedName>
</protein>
<feature type="region of interest" description="Disordered" evidence="1">
    <location>
        <begin position="115"/>
        <end position="149"/>
    </location>
</feature>
<proteinExistence type="predicted"/>
<gene>
    <name evidence="3" type="ORF">GGQ55_002111</name>
</gene>
<dbReference type="Proteomes" id="UP000541969">
    <property type="component" value="Unassembled WGS sequence"/>
</dbReference>
<feature type="chain" id="PRO_5039438221" evidence="2">
    <location>
        <begin position="20"/>
        <end position="395"/>
    </location>
</feature>
<name>A0A853CIN0_9ACTN</name>
<sequence>MKRLLLALLCLTAVVTGVAVVSGHAADADWSSAASRKPAKPGKPTPTTTSPSPTATATPTPPAPSTTTSAPAPTTTTTSAPTSTSSGSTGGSANSAPPRADGYFATAAAGSWSTLPSGTTCAQRVTRSTWEPRPENAAQNHATPDPQAVHASLAARPRGDSYAPQWDSWLLPRVDGQFTGTTDEIIQWAACKWGISDNLLRAQAVTESTWYQGLHFADGQCYWNRGCGDAFPRSTAASGTYCAGLAGFGHDYQRDTNSTTGAYPYAPAAGLCPQTFSIIGIKSWDDPAWQAPGAPYAGNQNGTFPFNRDSTAFALDYEASYLRGCLEGWVSWLGGPGDVNGCVGSWFSGDWHSADADRYIAEVQGHLTAHTWLTADFANGAGNQYQCDRVKGCPR</sequence>
<keyword evidence="2" id="KW-0732">Signal</keyword>
<evidence type="ECO:0000313" key="4">
    <source>
        <dbReference type="Proteomes" id="UP000541969"/>
    </source>
</evidence>
<evidence type="ECO:0000256" key="2">
    <source>
        <dbReference type="SAM" id="SignalP"/>
    </source>
</evidence>
<feature type="compositionally biased region" description="Low complexity" evidence="1">
    <location>
        <begin position="65"/>
        <end position="98"/>
    </location>
</feature>
<feature type="compositionally biased region" description="Polar residues" evidence="1">
    <location>
        <begin position="115"/>
        <end position="129"/>
    </location>
</feature>
<organism evidence="3 4">
    <name type="scientific">Petropleomorpha daqingensis</name>
    <dbReference type="NCBI Taxonomy" id="2026353"/>
    <lineage>
        <taxon>Bacteria</taxon>
        <taxon>Bacillati</taxon>
        <taxon>Actinomycetota</taxon>
        <taxon>Actinomycetes</taxon>
        <taxon>Geodermatophilales</taxon>
        <taxon>Geodermatophilaceae</taxon>
        <taxon>Petropleomorpha</taxon>
    </lineage>
</organism>
<keyword evidence="4" id="KW-1185">Reference proteome</keyword>
<comment type="caution">
    <text evidence="3">The sequence shown here is derived from an EMBL/GenBank/DDBJ whole genome shotgun (WGS) entry which is preliminary data.</text>
</comment>
<evidence type="ECO:0000256" key="1">
    <source>
        <dbReference type="SAM" id="MobiDB-lite"/>
    </source>
</evidence>
<accession>A0A853CIN0</accession>
<dbReference type="EMBL" id="JACBZT010000001">
    <property type="protein sequence ID" value="NYJ05833.1"/>
    <property type="molecule type" value="Genomic_DNA"/>
</dbReference>
<evidence type="ECO:0000313" key="3">
    <source>
        <dbReference type="EMBL" id="NYJ05833.1"/>
    </source>
</evidence>
<feature type="signal peptide" evidence="2">
    <location>
        <begin position="1"/>
        <end position="19"/>
    </location>
</feature>
<dbReference type="AlphaFoldDB" id="A0A853CIN0"/>
<feature type="compositionally biased region" description="Low complexity" evidence="1">
    <location>
        <begin position="26"/>
        <end position="35"/>
    </location>
</feature>
<dbReference type="RefSeq" id="WP_179716519.1">
    <property type="nucleotide sequence ID" value="NZ_JACBZT010000001.1"/>
</dbReference>
<reference evidence="3 4" key="1">
    <citation type="submission" date="2020-07" db="EMBL/GenBank/DDBJ databases">
        <title>Sequencing the genomes of 1000 actinobacteria strains.</title>
        <authorList>
            <person name="Klenk H.-P."/>
        </authorList>
    </citation>
    <scope>NUCLEOTIDE SEQUENCE [LARGE SCALE GENOMIC DNA]</scope>
    <source>
        <strain evidence="3 4">DSM 104001</strain>
    </source>
</reference>